<accession>A0A401U9F3</accession>
<sequence length="115" mass="13366">MRVRKKLAEQAEERKTFRAVLSRLGKKTNYHGFSEDTLLFTQVVDVALKQVVSDHVWFTYSKAFESLALKPGDVIEFDARIKAYKKGYVNKSLGFHKKTEDYKLSHPTKLKKVEE</sequence>
<name>A0A401U9F3_9BACT</name>
<organism evidence="1 2">
    <name type="scientific">Chryseotalea sanaruensis</name>
    <dbReference type="NCBI Taxonomy" id="2482724"/>
    <lineage>
        <taxon>Bacteria</taxon>
        <taxon>Pseudomonadati</taxon>
        <taxon>Bacteroidota</taxon>
        <taxon>Cytophagia</taxon>
        <taxon>Cytophagales</taxon>
        <taxon>Chryseotaleaceae</taxon>
        <taxon>Chryseotalea</taxon>
    </lineage>
</organism>
<proteinExistence type="predicted"/>
<keyword evidence="2" id="KW-1185">Reference proteome</keyword>
<comment type="caution">
    <text evidence="1">The sequence shown here is derived from an EMBL/GenBank/DDBJ whole genome shotgun (WGS) entry which is preliminary data.</text>
</comment>
<reference evidence="1 2" key="1">
    <citation type="submission" date="2018-11" db="EMBL/GenBank/DDBJ databases">
        <title>Chryseotalea sanarue gen. nov., sp., nov., a member of the family Cytophagaceae, isolated from a brackish lake in Hamamatsu Japan.</title>
        <authorList>
            <person name="Maejima Y."/>
            <person name="Iino T."/>
            <person name="Muraguchi Y."/>
            <person name="Fukuda K."/>
            <person name="Ohkuma M."/>
            <person name="Moriuchi R."/>
            <person name="Dohra H."/>
            <person name="Kimbara K."/>
            <person name="Shintani M."/>
        </authorList>
    </citation>
    <scope>NUCLEOTIDE SEQUENCE [LARGE SCALE GENOMIC DNA]</scope>
    <source>
        <strain evidence="1 2">Ys</strain>
    </source>
</reference>
<protein>
    <submittedName>
        <fullName evidence="1">Uncharacterized protein</fullName>
    </submittedName>
</protein>
<dbReference type="Proteomes" id="UP000288227">
    <property type="component" value="Unassembled WGS sequence"/>
</dbReference>
<evidence type="ECO:0000313" key="2">
    <source>
        <dbReference type="Proteomes" id="UP000288227"/>
    </source>
</evidence>
<gene>
    <name evidence="1" type="ORF">SanaruYs_17680</name>
</gene>
<evidence type="ECO:0000313" key="1">
    <source>
        <dbReference type="EMBL" id="GCC51543.1"/>
    </source>
</evidence>
<dbReference type="AlphaFoldDB" id="A0A401U9F3"/>
<dbReference type="EMBL" id="BHXQ01000003">
    <property type="protein sequence ID" value="GCC51543.1"/>
    <property type="molecule type" value="Genomic_DNA"/>
</dbReference>